<evidence type="ECO:0000256" key="2">
    <source>
        <dbReference type="ARBA" id="ARBA00022649"/>
    </source>
</evidence>
<proteinExistence type="inferred from homology"/>
<name>A0A4R7B857_9NEIS</name>
<dbReference type="Gene3D" id="3.30.2310.20">
    <property type="entry name" value="RelE-like"/>
    <property type="match status" value="1"/>
</dbReference>
<comment type="similarity">
    <text evidence="1">Belongs to the RelE toxin family.</text>
</comment>
<evidence type="ECO:0000256" key="1">
    <source>
        <dbReference type="ARBA" id="ARBA00006226"/>
    </source>
</evidence>
<dbReference type="OrthoDB" id="9801234at2"/>
<gene>
    <name evidence="3" type="ORF">DFP86_106104</name>
</gene>
<dbReference type="SUPFAM" id="SSF143011">
    <property type="entry name" value="RelE-like"/>
    <property type="match status" value="1"/>
</dbReference>
<organism evidence="3 4">
    <name type="scientific">Paludibacterium purpuratum</name>
    <dbReference type="NCBI Taxonomy" id="1144873"/>
    <lineage>
        <taxon>Bacteria</taxon>
        <taxon>Pseudomonadati</taxon>
        <taxon>Pseudomonadota</taxon>
        <taxon>Betaproteobacteria</taxon>
        <taxon>Neisseriales</taxon>
        <taxon>Chromobacteriaceae</taxon>
        <taxon>Paludibacterium</taxon>
    </lineage>
</organism>
<dbReference type="PANTHER" id="PTHR35601">
    <property type="entry name" value="TOXIN RELE"/>
    <property type="match status" value="1"/>
</dbReference>
<dbReference type="InterPro" id="IPR035093">
    <property type="entry name" value="RelE/ParE_toxin_dom_sf"/>
</dbReference>
<dbReference type="RefSeq" id="WP_133680219.1">
    <property type="nucleotide sequence ID" value="NZ_SNZP01000006.1"/>
</dbReference>
<dbReference type="InterPro" id="IPR007712">
    <property type="entry name" value="RelE/ParE_toxin"/>
</dbReference>
<evidence type="ECO:0000313" key="3">
    <source>
        <dbReference type="EMBL" id="TDR79965.1"/>
    </source>
</evidence>
<dbReference type="Proteomes" id="UP000295611">
    <property type="component" value="Unassembled WGS sequence"/>
</dbReference>
<evidence type="ECO:0000313" key="4">
    <source>
        <dbReference type="Proteomes" id="UP000295611"/>
    </source>
</evidence>
<reference evidence="3 4" key="1">
    <citation type="submission" date="2019-03" db="EMBL/GenBank/DDBJ databases">
        <title>Genomic Encyclopedia of Type Strains, Phase III (KMG-III): the genomes of soil and plant-associated and newly described type strains.</title>
        <authorList>
            <person name="Whitman W."/>
        </authorList>
    </citation>
    <scope>NUCLEOTIDE SEQUENCE [LARGE SCALE GENOMIC DNA]</scope>
    <source>
        <strain evidence="3 4">CECT 8976</strain>
    </source>
</reference>
<accession>A0A4R7B857</accession>
<keyword evidence="2" id="KW-1277">Toxin-antitoxin system</keyword>
<dbReference type="Pfam" id="PF05016">
    <property type="entry name" value="ParE_toxin"/>
    <property type="match status" value="1"/>
</dbReference>
<dbReference type="AlphaFoldDB" id="A0A4R7B857"/>
<dbReference type="EMBL" id="SNZP01000006">
    <property type="protein sequence ID" value="TDR79965.1"/>
    <property type="molecule type" value="Genomic_DNA"/>
</dbReference>
<sequence>MSYELVFHPKALAEFKKLDRTTAEQFKAKLKERLEVPRVPNARVNGGKDLYKIKLRTVGYRLVYQVQDEHILVLVLSVGKRERNAAYKAALERVD</sequence>
<comment type="caution">
    <text evidence="3">The sequence shown here is derived from an EMBL/GenBank/DDBJ whole genome shotgun (WGS) entry which is preliminary data.</text>
</comment>
<protein>
    <submittedName>
        <fullName evidence="3">mRNA interferase RelE/StbE</fullName>
    </submittedName>
</protein>
<dbReference type="PANTHER" id="PTHR35601:SF1">
    <property type="entry name" value="TOXIN RELE"/>
    <property type="match status" value="1"/>
</dbReference>
<keyword evidence="4" id="KW-1185">Reference proteome</keyword>